<dbReference type="EMBL" id="SDOV01000005">
    <property type="protein sequence ID" value="KAH7640879.1"/>
    <property type="molecule type" value="Genomic_DNA"/>
</dbReference>
<feature type="compositionally biased region" description="Polar residues" evidence="1">
    <location>
        <begin position="1002"/>
        <end position="1025"/>
    </location>
</feature>
<gene>
    <name evidence="2" type="ORF">HUG17_8348</name>
</gene>
<name>A0A9D4NZ31_DERFA</name>
<sequence>MDLNILHQKPPPLPSPLPSSTTNTSQQALSSDGLHWCPGMDIYHLSNCDNNNICRNTSLNVDSISNNQHSQISFTLTSSGSAAANEIPDNNIDDDSIHRNRHHHKINRPNESASSASSSSSSSKFLINNNTNNYDIHLAQIDIETFKSEDIRKIPFNHHHHQSMMNVSNDDTLRIVDSISSFTNHLLQPPIPSNDTALSIDSLDISIDNDEINSELIQKCAEKNDKTKYKIAMIDSQMHGSNISTNPFQQSPLPMIMNDSSLNLQSPGTLVKMFIQNKQLINSNENSMSSSLMFDTKNINNNNNNNNITSNIDVPSKFDNNSFRLNNNDYNNGGNGNLIANGCLDNMANTSLNTIDSNELPLHVIDLSKKLRSLNLSSNSKQQQQTSMMNNNNSNIRYIGSTSSNTTSFASTTTTTSSSAATNGDVYNKLRQRHNHDHRQRIVTAATNPFLNISETETNSSGKKTRSMATQFPDLFQDKEVQASFDDDDVDDVDGSDVIKEAPVLVYYPNYSLPDLSFLQEIFHPENHPVYLSPVKHEPIKTSTVPEISSNVKMRTHTNMSARRKCRPKSYTDYETLLNQDLSHIKDWDSLNLLLPDDFREFIEQNNLLKLNQNSSSETEENQSQCYERQSAKNIPIKKMMMPNNHRLFQNGIRMRPHSMRQNSMMNRNKRYSLQEHQYNHYNNHQNMYFNNPNYNPNRTTNEQQPYPTTNSNEYDIINSFMTRSQTMPNCQAMAFNAPPPPSMIPGFSGAYYHMPHQLPPSSSNAVHHTQHHSGRHPINCYNTCCCHSGCHSPSTMATSSSQQSSSSPHSQQKPPPNLNWELLSSSTSFKKLLTFLSKLDEYSSTHSSSADTATITGNNNNNNETNASDGNRRNDNFKTKSHSQRNDNLRQTMNSQQQQQQKQAQIKDDQQNYPNSSGKNNHHHHHNKSSSSKKHSNSHGNRKTTSAANVQTMKNSSSKIILKRPMIINRQHSSTAVTSSSSSSGIPIPSRRISSMIPVLNKNSPNNHQTYSGQNNNGKNMSRF</sequence>
<feature type="region of interest" description="Disordered" evidence="1">
    <location>
        <begin position="1001"/>
        <end position="1025"/>
    </location>
</feature>
<feature type="compositionally biased region" description="Polar residues" evidence="1">
    <location>
        <begin position="944"/>
        <end position="960"/>
    </location>
</feature>
<evidence type="ECO:0000313" key="2">
    <source>
        <dbReference type="EMBL" id="KAH7640879.1"/>
    </source>
</evidence>
<comment type="caution">
    <text evidence="2">The sequence shown here is derived from an EMBL/GenBank/DDBJ whole genome shotgun (WGS) entry which is preliminary data.</text>
</comment>
<reference evidence="2" key="1">
    <citation type="submission" date="2020-06" db="EMBL/GenBank/DDBJ databases">
        <authorList>
            <person name="Ji K."/>
            <person name="Li J."/>
        </authorList>
    </citation>
    <scope>NUCLEOTIDE SEQUENCE</scope>
    <source>
        <strain evidence="2">JKM2019</strain>
        <tissue evidence="2">Whole body</tissue>
    </source>
</reference>
<dbReference type="AlphaFoldDB" id="A0A9D4NZ31"/>
<dbReference type="Proteomes" id="UP000828236">
    <property type="component" value="Unassembled WGS sequence"/>
</dbReference>
<feature type="region of interest" description="Disordered" evidence="1">
    <location>
        <begin position="845"/>
        <end position="961"/>
    </location>
</feature>
<proteinExistence type="predicted"/>
<feature type="compositionally biased region" description="Basic residues" evidence="1">
    <location>
        <begin position="921"/>
        <end position="943"/>
    </location>
</feature>
<feature type="compositionally biased region" description="Basic and acidic residues" evidence="1">
    <location>
        <begin position="871"/>
        <end position="889"/>
    </location>
</feature>
<reference evidence="2" key="2">
    <citation type="journal article" date="2021" name="World Allergy Organ. J.">
        <title>Chromosome-level assembly of Dermatophagoides farinae genome and transcriptome reveals two novel allergens Der f 37 and Der f 39.</title>
        <authorList>
            <person name="Chen J."/>
            <person name="Cai Z."/>
            <person name="Fan D."/>
            <person name="Hu J."/>
            <person name="Hou Y."/>
            <person name="He Y."/>
            <person name="Zhang Z."/>
            <person name="Zhao Z."/>
            <person name="Gao P."/>
            <person name="Hu W."/>
            <person name="Sun J."/>
            <person name="Li J."/>
            <person name="Ji K."/>
        </authorList>
    </citation>
    <scope>NUCLEOTIDE SEQUENCE</scope>
    <source>
        <strain evidence="2">JKM2019</strain>
    </source>
</reference>
<accession>A0A9D4NZ31</accession>
<evidence type="ECO:0000256" key="1">
    <source>
        <dbReference type="SAM" id="MobiDB-lite"/>
    </source>
</evidence>
<organism evidence="2">
    <name type="scientific">Dermatophagoides farinae</name>
    <name type="common">American house dust mite</name>
    <dbReference type="NCBI Taxonomy" id="6954"/>
    <lineage>
        <taxon>Eukaryota</taxon>
        <taxon>Metazoa</taxon>
        <taxon>Ecdysozoa</taxon>
        <taxon>Arthropoda</taxon>
        <taxon>Chelicerata</taxon>
        <taxon>Arachnida</taxon>
        <taxon>Acari</taxon>
        <taxon>Acariformes</taxon>
        <taxon>Sarcoptiformes</taxon>
        <taxon>Astigmata</taxon>
        <taxon>Psoroptidia</taxon>
        <taxon>Analgoidea</taxon>
        <taxon>Pyroglyphidae</taxon>
        <taxon>Dermatophagoidinae</taxon>
        <taxon>Dermatophagoides</taxon>
    </lineage>
</organism>
<feature type="region of interest" description="Disordered" evidence="1">
    <location>
        <begin position="797"/>
        <end position="822"/>
    </location>
</feature>
<feature type="compositionally biased region" description="Low complexity" evidence="1">
    <location>
        <begin position="613"/>
        <end position="625"/>
    </location>
</feature>
<feature type="compositionally biased region" description="Low complexity" evidence="1">
    <location>
        <begin position="845"/>
        <end position="864"/>
    </location>
</feature>
<protein>
    <submittedName>
        <fullName evidence="2">Uncharacterized protein</fullName>
    </submittedName>
</protein>
<feature type="region of interest" description="Disordered" evidence="1">
    <location>
        <begin position="1"/>
        <end position="29"/>
    </location>
</feature>
<feature type="region of interest" description="Disordered" evidence="1">
    <location>
        <begin position="613"/>
        <end position="634"/>
    </location>
</feature>
<feature type="compositionally biased region" description="Low complexity" evidence="1">
    <location>
        <begin position="797"/>
        <end position="813"/>
    </location>
</feature>